<dbReference type="AlphaFoldDB" id="A0AAE6JHE6"/>
<dbReference type="GO" id="GO:0000062">
    <property type="term" value="F:fatty-acyl-CoA binding"/>
    <property type="evidence" value="ECO:0007669"/>
    <property type="project" value="InterPro"/>
</dbReference>
<dbReference type="InterPro" id="IPR035984">
    <property type="entry name" value="Acyl-CoA-binding_sf"/>
</dbReference>
<dbReference type="SUPFAM" id="SSF47027">
    <property type="entry name" value="Acyl-CoA binding protein"/>
    <property type="match status" value="1"/>
</dbReference>
<dbReference type="InterPro" id="IPR014352">
    <property type="entry name" value="FERM/acyl-CoA-bd_prot_sf"/>
</dbReference>
<gene>
    <name evidence="3" type="ORF">DIU31_015245</name>
    <name evidence="4" type="ORF">J3L21_12250</name>
</gene>
<evidence type="ECO:0000259" key="2">
    <source>
        <dbReference type="PROSITE" id="PS51228"/>
    </source>
</evidence>
<keyword evidence="1" id="KW-0446">Lipid-binding</keyword>
<dbReference type="PRINTS" id="PR00689">
    <property type="entry name" value="ACOABINDINGP"/>
</dbReference>
<dbReference type="PROSITE" id="PS51228">
    <property type="entry name" value="ACB_2"/>
    <property type="match status" value="1"/>
</dbReference>
<evidence type="ECO:0000313" key="6">
    <source>
        <dbReference type="Proteomes" id="UP000663940"/>
    </source>
</evidence>
<accession>A0AAE6JHE6</accession>
<organism evidence="3 5">
    <name type="scientific">Mucilaginibacter rubeus</name>
    <dbReference type="NCBI Taxonomy" id="2027860"/>
    <lineage>
        <taxon>Bacteria</taxon>
        <taxon>Pseudomonadati</taxon>
        <taxon>Bacteroidota</taxon>
        <taxon>Sphingobacteriia</taxon>
        <taxon>Sphingobacteriales</taxon>
        <taxon>Sphingobacteriaceae</taxon>
        <taxon>Mucilaginibacter</taxon>
    </lineage>
</organism>
<name>A0AAE6JHE6_9SPHI</name>
<dbReference type="Pfam" id="PF00887">
    <property type="entry name" value="ACBP"/>
    <property type="match status" value="1"/>
</dbReference>
<dbReference type="GO" id="GO:0006631">
    <property type="term" value="P:fatty acid metabolic process"/>
    <property type="evidence" value="ECO:0007669"/>
    <property type="project" value="TreeGrafter"/>
</dbReference>
<sequence>MTDLKDTFEKAVKESKGLPSKPDNETLLRLYSLYKQATEGDINTENPPGMFDFVAKAKYDAWLKQKGTTADNAMQQYIQLVTQLSNKTS</sequence>
<dbReference type="EMBL" id="CP071880">
    <property type="protein sequence ID" value="QTE52685.1"/>
    <property type="molecule type" value="Genomic_DNA"/>
</dbReference>
<evidence type="ECO:0000256" key="1">
    <source>
        <dbReference type="ARBA" id="ARBA00023121"/>
    </source>
</evidence>
<dbReference type="Proteomes" id="UP000663940">
    <property type="component" value="Chromosome"/>
</dbReference>
<protein>
    <submittedName>
        <fullName evidence="3">Acyl-CoA-binding protein</fullName>
    </submittedName>
</protein>
<dbReference type="EMBL" id="CP043451">
    <property type="protein sequence ID" value="QEM04802.1"/>
    <property type="molecule type" value="Genomic_DNA"/>
</dbReference>
<keyword evidence="6" id="KW-1185">Reference proteome</keyword>
<dbReference type="PANTHER" id="PTHR23310:SF62">
    <property type="entry name" value="ACYL-COA BINDING PROTEIN 1, ISOFORM A"/>
    <property type="match status" value="1"/>
</dbReference>
<evidence type="ECO:0000313" key="4">
    <source>
        <dbReference type="EMBL" id="QTE52685.1"/>
    </source>
</evidence>
<feature type="domain" description="ACB" evidence="2">
    <location>
        <begin position="4"/>
        <end position="89"/>
    </location>
</feature>
<evidence type="ECO:0000313" key="3">
    <source>
        <dbReference type="EMBL" id="QEM04802.1"/>
    </source>
</evidence>
<evidence type="ECO:0000313" key="5">
    <source>
        <dbReference type="Proteomes" id="UP000250557"/>
    </source>
</evidence>
<proteinExistence type="predicted"/>
<dbReference type="InterPro" id="IPR000582">
    <property type="entry name" value="Acyl-CoA-binding_protein"/>
</dbReference>
<dbReference type="RefSeq" id="WP_112651855.1">
    <property type="nucleotide sequence ID" value="NZ_CP043451.1"/>
</dbReference>
<reference evidence="4 6" key="2">
    <citation type="submission" date="2021-03" db="EMBL/GenBank/DDBJ databases">
        <title>Mucilaginibacter strains isolated from gold and copper mining confer multi heavy-metal resistance.</title>
        <authorList>
            <person name="Li Y."/>
        </authorList>
    </citation>
    <scope>NUCLEOTIDE SEQUENCE [LARGE SCALE GENOMIC DNA]</scope>
    <source>
        <strain evidence="4 6">P2-4</strain>
    </source>
</reference>
<dbReference type="PANTHER" id="PTHR23310">
    <property type="entry name" value="ACYL-COA-BINDING PROTEIN, ACBP"/>
    <property type="match status" value="1"/>
</dbReference>
<dbReference type="Proteomes" id="UP000250557">
    <property type="component" value="Chromosome"/>
</dbReference>
<dbReference type="Gene3D" id="1.20.80.10">
    <property type="match status" value="1"/>
</dbReference>
<reference evidence="3 5" key="1">
    <citation type="submission" date="2019-08" db="EMBL/GenBank/DDBJ databases">
        <title>Comparative genome analysis confer to the adaptation heavy metal polluted environment.</title>
        <authorList>
            <person name="Li Y."/>
        </authorList>
    </citation>
    <scope>NUCLEOTIDE SEQUENCE [LARGE SCALE GENOMIC DNA]</scope>
    <source>
        <strain evidence="3 5">P2</strain>
    </source>
</reference>